<keyword evidence="4" id="KW-1185">Reference proteome</keyword>
<dbReference type="GO" id="GO:0005840">
    <property type="term" value="C:ribosome"/>
    <property type="evidence" value="ECO:0007669"/>
    <property type="project" value="UniProtKB-KW"/>
</dbReference>
<sequence>MKTPKLPELGQVVEVMRGRDRGLFAVVIGHVPDRFVQIADGDKRKVDKVKIKNVLHVRPMPYVDGDIAHALRNGEKITNANLRYALRRFLASRVQHDEVCDEEGVQRGEG</sequence>
<dbReference type="InterPro" id="IPR008991">
    <property type="entry name" value="Translation_prot_SH3-like_sf"/>
</dbReference>
<comment type="caution">
    <text evidence="3">The sequence shown here is derived from an EMBL/GenBank/DDBJ whole genome shotgun (WGS) entry which is preliminary data.</text>
</comment>
<evidence type="ECO:0000313" key="4">
    <source>
        <dbReference type="Proteomes" id="UP001232973"/>
    </source>
</evidence>
<dbReference type="Proteomes" id="UP001232973">
    <property type="component" value="Unassembled WGS sequence"/>
</dbReference>
<organism evidence="3 4">
    <name type="scientific">Alicyclobacillus cycloheptanicus</name>
    <dbReference type="NCBI Taxonomy" id="1457"/>
    <lineage>
        <taxon>Bacteria</taxon>
        <taxon>Bacillati</taxon>
        <taxon>Bacillota</taxon>
        <taxon>Bacilli</taxon>
        <taxon>Bacillales</taxon>
        <taxon>Alicyclobacillaceae</taxon>
        <taxon>Alicyclobacillus</taxon>
    </lineage>
</organism>
<proteinExistence type="predicted"/>
<keyword evidence="2" id="KW-0687">Ribonucleoprotein</keyword>
<dbReference type="EMBL" id="JAUSTP010000018">
    <property type="protein sequence ID" value="MDQ0190426.1"/>
    <property type="molecule type" value="Genomic_DNA"/>
</dbReference>
<gene>
    <name evidence="3" type="ORF">J2S03_002290</name>
</gene>
<dbReference type="InterPro" id="IPR041985">
    <property type="entry name" value="Ribosomal_eL14_KOW"/>
</dbReference>
<dbReference type="CDD" id="cd06088">
    <property type="entry name" value="KOW_RPL14"/>
    <property type="match status" value="1"/>
</dbReference>
<protein>
    <submittedName>
        <fullName evidence="3">Ribosomal protein L14E/L6E/L27E</fullName>
    </submittedName>
</protein>
<reference evidence="3 4" key="1">
    <citation type="submission" date="2023-07" db="EMBL/GenBank/DDBJ databases">
        <title>Genomic Encyclopedia of Type Strains, Phase IV (KMG-IV): sequencing the most valuable type-strain genomes for metagenomic binning, comparative biology and taxonomic classification.</title>
        <authorList>
            <person name="Goeker M."/>
        </authorList>
    </citation>
    <scope>NUCLEOTIDE SEQUENCE [LARGE SCALE GENOMIC DNA]</scope>
    <source>
        <strain evidence="3 4">DSM 4006</strain>
    </source>
</reference>
<evidence type="ECO:0000313" key="3">
    <source>
        <dbReference type="EMBL" id="MDQ0190426.1"/>
    </source>
</evidence>
<accession>A0ABT9XL15</accession>
<dbReference type="RefSeq" id="WP_274457465.1">
    <property type="nucleotide sequence ID" value="NZ_CP067097.1"/>
</dbReference>
<evidence type="ECO:0000256" key="2">
    <source>
        <dbReference type="ARBA" id="ARBA00023274"/>
    </source>
</evidence>
<dbReference type="SUPFAM" id="SSF50104">
    <property type="entry name" value="Translation proteins SH3-like domain"/>
    <property type="match status" value="1"/>
</dbReference>
<name>A0ABT9XL15_9BACL</name>
<evidence type="ECO:0000256" key="1">
    <source>
        <dbReference type="ARBA" id="ARBA00022980"/>
    </source>
</evidence>
<keyword evidence="1 3" id="KW-0689">Ribosomal protein</keyword>